<feature type="non-terminal residue" evidence="1">
    <location>
        <position position="1"/>
    </location>
</feature>
<proteinExistence type="predicted"/>
<dbReference type="OrthoDB" id="528589at2759"/>
<dbReference type="AlphaFoldDB" id="A0A2J8A948"/>
<name>A0A2J8A948_9CHLO</name>
<protein>
    <submittedName>
        <fullName evidence="1">Uncharacterized protein</fullName>
    </submittedName>
</protein>
<evidence type="ECO:0000313" key="2">
    <source>
        <dbReference type="Proteomes" id="UP000236333"/>
    </source>
</evidence>
<evidence type="ECO:0000313" key="1">
    <source>
        <dbReference type="EMBL" id="PNH09003.1"/>
    </source>
</evidence>
<accession>A0A2J8A948</accession>
<keyword evidence="2" id="KW-1185">Reference proteome</keyword>
<sequence>TLLGVDPADPHSWLCGLRPDNTIYVNAARWRERVSPANPLLFEGALCGSKLEALAHALGHELVHALVLNFFPDMEAASPAYTPDDKHGPIFMLLNKRLFGHTGHASRRLFATTG</sequence>
<reference evidence="1 2" key="1">
    <citation type="journal article" date="2017" name="Mol. Biol. Evol.">
        <title>The 4-celled Tetrabaena socialis nuclear genome reveals the essential components for genetic control of cell number at the origin of multicellularity in the volvocine lineage.</title>
        <authorList>
            <person name="Featherston J."/>
            <person name="Arakaki Y."/>
            <person name="Hanschen E.R."/>
            <person name="Ferris P.J."/>
            <person name="Michod R.E."/>
            <person name="Olson B.J.S.C."/>
            <person name="Nozaki H."/>
            <person name="Durand P.M."/>
        </authorList>
    </citation>
    <scope>NUCLEOTIDE SEQUENCE [LARGE SCALE GENOMIC DNA]</scope>
    <source>
        <strain evidence="1 2">NIES-571</strain>
    </source>
</reference>
<gene>
    <name evidence="1" type="ORF">TSOC_004399</name>
</gene>
<dbReference type="Proteomes" id="UP000236333">
    <property type="component" value="Unassembled WGS sequence"/>
</dbReference>
<organism evidence="1 2">
    <name type="scientific">Tetrabaena socialis</name>
    <dbReference type="NCBI Taxonomy" id="47790"/>
    <lineage>
        <taxon>Eukaryota</taxon>
        <taxon>Viridiplantae</taxon>
        <taxon>Chlorophyta</taxon>
        <taxon>core chlorophytes</taxon>
        <taxon>Chlorophyceae</taxon>
        <taxon>CS clade</taxon>
        <taxon>Chlamydomonadales</taxon>
        <taxon>Tetrabaenaceae</taxon>
        <taxon>Tetrabaena</taxon>
    </lineage>
</organism>
<comment type="caution">
    <text evidence="1">The sequence shown here is derived from an EMBL/GenBank/DDBJ whole genome shotgun (WGS) entry which is preliminary data.</text>
</comment>
<dbReference type="EMBL" id="PGGS01000108">
    <property type="protein sequence ID" value="PNH09003.1"/>
    <property type="molecule type" value="Genomic_DNA"/>
</dbReference>